<accession>A0ABY6DDW2</accession>
<reference evidence="7" key="1">
    <citation type="submission" date="2022-10" db="EMBL/GenBank/DDBJ databases">
        <title>Roseovarius pelagicus sp. nov., isolated from Arctic seawater.</title>
        <authorList>
            <person name="Hong Y.W."/>
            <person name="Hwang C.Y."/>
        </authorList>
    </citation>
    <scope>NUCLEOTIDE SEQUENCE</scope>
    <source>
        <strain evidence="7">HL-MP18</strain>
    </source>
</reference>
<dbReference type="PANTHER" id="PTHR30055:SF234">
    <property type="entry name" value="HTH-TYPE TRANSCRIPTIONAL REGULATOR BETI"/>
    <property type="match status" value="1"/>
</dbReference>
<dbReference type="InterPro" id="IPR050109">
    <property type="entry name" value="HTH-type_TetR-like_transc_reg"/>
</dbReference>
<keyword evidence="1" id="KW-0678">Repressor</keyword>
<dbReference type="SUPFAM" id="SSF48498">
    <property type="entry name" value="Tetracyclin repressor-like, C-terminal domain"/>
    <property type="match status" value="1"/>
</dbReference>
<evidence type="ECO:0000256" key="2">
    <source>
        <dbReference type="ARBA" id="ARBA00023015"/>
    </source>
</evidence>
<proteinExistence type="predicted"/>
<dbReference type="PROSITE" id="PS50977">
    <property type="entry name" value="HTH_TETR_2"/>
    <property type="match status" value="1"/>
</dbReference>
<evidence type="ECO:0000256" key="4">
    <source>
        <dbReference type="ARBA" id="ARBA00023163"/>
    </source>
</evidence>
<protein>
    <submittedName>
        <fullName evidence="7">TetR/AcrR family transcriptional regulator</fullName>
    </submittedName>
</protein>
<dbReference type="InterPro" id="IPR039538">
    <property type="entry name" value="BetI_C"/>
</dbReference>
<keyword evidence="3 5" id="KW-0238">DNA-binding</keyword>
<evidence type="ECO:0000256" key="5">
    <source>
        <dbReference type="PROSITE-ProRule" id="PRU00335"/>
    </source>
</evidence>
<dbReference type="SUPFAM" id="SSF46689">
    <property type="entry name" value="Homeodomain-like"/>
    <property type="match status" value="1"/>
</dbReference>
<dbReference type="EMBL" id="CP106738">
    <property type="protein sequence ID" value="UXX84293.1"/>
    <property type="molecule type" value="Genomic_DNA"/>
</dbReference>
<dbReference type="Pfam" id="PF13977">
    <property type="entry name" value="TetR_C_6"/>
    <property type="match status" value="1"/>
</dbReference>
<evidence type="ECO:0000256" key="1">
    <source>
        <dbReference type="ARBA" id="ARBA00022491"/>
    </source>
</evidence>
<dbReference type="PANTHER" id="PTHR30055">
    <property type="entry name" value="HTH-TYPE TRANSCRIPTIONAL REGULATOR RUTR"/>
    <property type="match status" value="1"/>
</dbReference>
<dbReference type="InterPro" id="IPR036271">
    <property type="entry name" value="Tet_transcr_reg_TetR-rel_C_sf"/>
</dbReference>
<evidence type="ECO:0000256" key="3">
    <source>
        <dbReference type="ARBA" id="ARBA00023125"/>
    </source>
</evidence>
<evidence type="ECO:0000313" key="8">
    <source>
        <dbReference type="Proteomes" id="UP001064087"/>
    </source>
</evidence>
<feature type="domain" description="HTH tetR-type" evidence="6">
    <location>
        <begin position="17"/>
        <end position="77"/>
    </location>
</feature>
<dbReference type="RefSeq" id="WP_165197146.1">
    <property type="nucleotide sequence ID" value="NZ_CP106738.1"/>
</dbReference>
<dbReference type="InterPro" id="IPR009057">
    <property type="entry name" value="Homeodomain-like_sf"/>
</dbReference>
<dbReference type="Proteomes" id="UP001064087">
    <property type="component" value="Chromosome"/>
</dbReference>
<sequence>MAESRTKPRKERTENANRRRRQLLDAAKRSILAHGLARTTLATVAEEAGLSQGVAAFYFKSKNGLLAETLRDLYSQYEVLWMGALERAGSDPRDQLSALIATDFEAKACGPKVLPLWFAFWGELRFSAQYAEVAQEFDQRRREALTRVWDALIQNGASGDADELCDWMETLTDGYWQHLHIAPGGMTRARAERAARVCLARLVPALVGSIDADK</sequence>
<feature type="DNA-binding region" description="H-T-H motif" evidence="5">
    <location>
        <begin position="40"/>
        <end position="59"/>
    </location>
</feature>
<keyword evidence="4" id="KW-0804">Transcription</keyword>
<keyword evidence="2" id="KW-0805">Transcription regulation</keyword>
<dbReference type="InterPro" id="IPR001647">
    <property type="entry name" value="HTH_TetR"/>
</dbReference>
<dbReference type="Pfam" id="PF00440">
    <property type="entry name" value="TetR_N"/>
    <property type="match status" value="1"/>
</dbReference>
<organism evidence="7 8">
    <name type="scientific">Roseovarius pelagicus</name>
    <dbReference type="NCBI Taxonomy" id="2980108"/>
    <lineage>
        <taxon>Bacteria</taxon>
        <taxon>Pseudomonadati</taxon>
        <taxon>Pseudomonadota</taxon>
        <taxon>Alphaproteobacteria</taxon>
        <taxon>Rhodobacterales</taxon>
        <taxon>Roseobacteraceae</taxon>
        <taxon>Roseovarius</taxon>
    </lineage>
</organism>
<keyword evidence="8" id="KW-1185">Reference proteome</keyword>
<dbReference type="PRINTS" id="PR00455">
    <property type="entry name" value="HTHTETR"/>
</dbReference>
<name>A0ABY6DDW2_9RHOB</name>
<evidence type="ECO:0000259" key="6">
    <source>
        <dbReference type="PROSITE" id="PS50977"/>
    </source>
</evidence>
<dbReference type="Gene3D" id="1.10.357.10">
    <property type="entry name" value="Tetracycline Repressor, domain 2"/>
    <property type="match status" value="1"/>
</dbReference>
<evidence type="ECO:0000313" key="7">
    <source>
        <dbReference type="EMBL" id="UXX84293.1"/>
    </source>
</evidence>
<gene>
    <name evidence="7" type="ORF">N7U68_06515</name>
</gene>